<evidence type="ECO:0000256" key="2">
    <source>
        <dbReference type="ARBA" id="ARBA00010516"/>
    </source>
</evidence>
<protein>
    <recommendedName>
        <fullName evidence="11">Coatomer subunit delta</fullName>
    </recommendedName>
</protein>
<comment type="subunit">
    <text evidence="3 11">Oligomeric complex that consists of at least the alpha, beta, beta', gamma, delta, epsilon and zeta subunits.</text>
</comment>
<dbReference type="Pfam" id="PF01217">
    <property type="entry name" value="Clat_adaptor_s"/>
    <property type="match status" value="1"/>
</dbReference>
<dbReference type="EMBL" id="HE681724">
    <property type="protein sequence ID" value="CCG24275.1"/>
    <property type="molecule type" value="Genomic_DNA"/>
</dbReference>
<evidence type="ECO:0000256" key="13">
    <source>
        <dbReference type="SAM" id="MobiDB-lite"/>
    </source>
</evidence>
<feature type="compositionally biased region" description="Polar residues" evidence="13">
    <location>
        <begin position="335"/>
        <end position="366"/>
    </location>
</feature>
<dbReference type="Gene3D" id="2.60.40.1170">
    <property type="entry name" value="Mu homology domain, subdomain B"/>
    <property type="match status" value="2"/>
</dbReference>
<dbReference type="GO" id="GO:0006888">
    <property type="term" value="P:endoplasmic reticulum to Golgi vesicle-mediated transport"/>
    <property type="evidence" value="ECO:0007669"/>
    <property type="project" value="TreeGrafter"/>
</dbReference>
<comment type="function">
    <text evidence="11">The coatomer is a cytosolic protein complex that binds to dilysine motifs and reversibly associates with Golgi non-clathrin-coated vesicles, which further mediate biosynthetic protein transport from the ER, via the Golgi up to the trans Golgi network.</text>
</comment>
<keyword evidence="4 11" id="KW-0813">Transport</keyword>
<dbReference type="eggNOG" id="KOG2635">
    <property type="taxonomic scope" value="Eukaryota"/>
</dbReference>
<reference evidence="15 16" key="1">
    <citation type="journal article" date="2012" name="PLoS ONE">
        <title>Sequence and analysis of the genome of the pathogenic yeast Candida orthopsilosis.</title>
        <authorList>
            <person name="Riccombeni A."/>
            <person name="Vidanes G."/>
            <person name="Proux-Wera E."/>
            <person name="Wolfe K.H."/>
            <person name="Butler G."/>
        </authorList>
    </citation>
    <scope>NUCLEOTIDE SEQUENCE [LARGE SCALE GENOMIC DNA]</scope>
    <source>
        <strain evidence="15 16">Co 90-125</strain>
    </source>
</reference>
<dbReference type="SUPFAM" id="SSF49447">
    <property type="entry name" value="Second domain of Mu2 adaptin subunit (ap50) of ap2 adaptor"/>
    <property type="match status" value="1"/>
</dbReference>
<keyword evidence="8 11" id="KW-0333">Golgi apparatus</keyword>
<dbReference type="SUPFAM" id="SSF64356">
    <property type="entry name" value="SNARE-like"/>
    <property type="match status" value="1"/>
</dbReference>
<sequence>MYMSLDSETKHSLGWKVYNACSQSIPIWMQKELHCRVVNDFLPTQNLAFARLFIFSIDSNTSFFSTTLANEPTNNKGHHPTHISNSFPPMVVLAASICTRGGKPLLSRQFRDISKDRITALLANFPSLISNSSSQHTTVEDENVRYVYQPLEEFYIVLISNKTSNILQDIDTLHLFASAVSNLLRNVDEREIFDCAFDIIDAFDEIINMGYKENLTISQVQTFLEMHSHEEKIQEIIERNKEFEAAEERKRRAKEIQRRELANRNNDDFGQRFGGSGGASYSNLSQPTTQPVYQPPLPIETEKEPKSTFTSRPRGGGLQLGKKTNKPIAPVNEPLLSNQPAFSKPSSSATPQYQQSPAPASKTASPGPQAPKIPNNGILVTVNEKVNARLSREGSVVSSEVKGDLQLRINDQSLANAKILLKIGDKADKKQYKTHPNVDRNLFQNESILTVKDKSKTFPSNDQALGVLRWRYVGKQDDLTSIPVLITAWVNIDDNSTAQVTLEYELTSDFTSSHPNETFKVENVKVLIPIVSHDVVLQEGNDAISYDILDQTGIVFNIGSIVLDDPQGSFEFAVPVEGGDEESLFPLEVQFDINNVDLVESDISLGGVSIIDVVSNDEDEKSLPFDLHANVISESYIIE</sequence>
<keyword evidence="5 11" id="KW-0963">Cytoplasm</keyword>
<keyword evidence="16" id="KW-1185">Reference proteome</keyword>
<dbReference type="PANTHER" id="PTHR10121">
    <property type="entry name" value="COATOMER SUBUNIT DELTA"/>
    <property type="match status" value="1"/>
</dbReference>
<evidence type="ECO:0000256" key="4">
    <source>
        <dbReference type="ARBA" id="ARBA00022448"/>
    </source>
</evidence>
<dbReference type="InterPro" id="IPR027059">
    <property type="entry name" value="Coatomer_dsu"/>
</dbReference>
<keyword evidence="10" id="KW-0968">Cytoplasmic vesicle</keyword>
<proteinExistence type="inferred from homology"/>
<dbReference type="HOGENOM" id="CLU_019988_3_0_1"/>
<dbReference type="FunFam" id="3.30.450.60:FF:000003">
    <property type="entry name" value="Coatomer subunit delta"/>
    <property type="match status" value="1"/>
</dbReference>
<dbReference type="Gene3D" id="3.30.450.60">
    <property type="match status" value="1"/>
</dbReference>
<evidence type="ECO:0000259" key="14">
    <source>
        <dbReference type="PROSITE" id="PS51072"/>
    </source>
</evidence>
<feature type="region of interest" description="Disordered" evidence="13">
    <location>
        <begin position="256"/>
        <end position="377"/>
    </location>
</feature>
<evidence type="ECO:0000256" key="11">
    <source>
        <dbReference type="RuleBase" id="RU366052"/>
    </source>
</evidence>
<evidence type="ECO:0000313" key="15">
    <source>
        <dbReference type="EMBL" id="CCG24275.1"/>
    </source>
</evidence>
<dbReference type="InterPro" id="IPR022775">
    <property type="entry name" value="AP_mu_sigma_su"/>
</dbReference>
<keyword evidence="9 11" id="KW-0472">Membrane</keyword>
<dbReference type="GO" id="GO:0051645">
    <property type="term" value="P:Golgi localization"/>
    <property type="evidence" value="ECO:0007669"/>
    <property type="project" value="TreeGrafter"/>
</dbReference>
<dbReference type="Pfam" id="PF00928">
    <property type="entry name" value="Adap_comp_sub"/>
    <property type="match status" value="1"/>
</dbReference>
<dbReference type="GO" id="GO:0006890">
    <property type="term" value="P:retrograde vesicle-mediated transport, Golgi to endoplasmic reticulum"/>
    <property type="evidence" value="ECO:0007669"/>
    <property type="project" value="UniProtKB-UniRule"/>
</dbReference>
<dbReference type="PROSITE" id="PS51072">
    <property type="entry name" value="MHD"/>
    <property type="match status" value="1"/>
</dbReference>
<evidence type="ECO:0000256" key="6">
    <source>
        <dbReference type="ARBA" id="ARBA00022892"/>
    </source>
</evidence>
<dbReference type="OrthoDB" id="10266042at2759"/>
<feature type="coiled-coil region" evidence="12">
    <location>
        <begin position="226"/>
        <end position="253"/>
    </location>
</feature>
<dbReference type="GO" id="GO:0030126">
    <property type="term" value="C:COPI vesicle coat"/>
    <property type="evidence" value="ECO:0007669"/>
    <property type="project" value="UniProtKB-UniRule"/>
</dbReference>
<name>H8X8X7_CANO9</name>
<dbReference type="CDD" id="cd14830">
    <property type="entry name" value="Delta_COP_N"/>
    <property type="match status" value="1"/>
</dbReference>
<organism evidence="15 16">
    <name type="scientific">Candida orthopsilosis (strain 90-125)</name>
    <name type="common">Yeast</name>
    <dbReference type="NCBI Taxonomy" id="1136231"/>
    <lineage>
        <taxon>Eukaryota</taxon>
        <taxon>Fungi</taxon>
        <taxon>Dikarya</taxon>
        <taxon>Ascomycota</taxon>
        <taxon>Saccharomycotina</taxon>
        <taxon>Pichiomycetes</taxon>
        <taxon>Debaryomycetaceae</taxon>
        <taxon>Candida/Lodderomyces clade</taxon>
        <taxon>Candida</taxon>
    </lineage>
</organism>
<accession>H8X8X7</accession>
<evidence type="ECO:0000256" key="12">
    <source>
        <dbReference type="SAM" id="Coils"/>
    </source>
</evidence>
<dbReference type="Proteomes" id="UP000005018">
    <property type="component" value="Chromosome 6"/>
</dbReference>
<dbReference type="AlphaFoldDB" id="H8X8X7"/>
<comment type="similarity">
    <text evidence="2 11">Belongs to the adaptor complexes medium subunit family. Delta-COP subfamily.</text>
</comment>
<comment type="subcellular location">
    <subcellularLocation>
        <location evidence="11">Cytoplasm</location>
    </subcellularLocation>
    <subcellularLocation>
        <location evidence="1 11">Golgi apparatus membrane</location>
        <topology evidence="1 11">Peripheral membrane protein</topology>
        <orientation evidence="1 11">Cytoplasmic side</orientation>
    </subcellularLocation>
    <subcellularLocation>
        <location evidence="11">Cytoplasmic vesicle</location>
        <location evidence="11">COPI-coated vesicle membrane</location>
        <topology evidence="11">Peripheral membrane protein</topology>
        <orientation evidence="11">Cytoplasmic side</orientation>
    </subcellularLocation>
</comment>
<evidence type="ECO:0000256" key="7">
    <source>
        <dbReference type="ARBA" id="ARBA00022927"/>
    </source>
</evidence>
<keyword evidence="12" id="KW-0175">Coiled coil</keyword>
<dbReference type="PANTHER" id="PTHR10121:SF0">
    <property type="entry name" value="COATOMER SUBUNIT DELTA"/>
    <property type="match status" value="1"/>
</dbReference>
<dbReference type="RefSeq" id="XP_003870405.1">
    <property type="nucleotide sequence ID" value="XM_003870356.1"/>
</dbReference>
<dbReference type="GO" id="GO:0000139">
    <property type="term" value="C:Golgi membrane"/>
    <property type="evidence" value="ECO:0007669"/>
    <property type="project" value="UniProtKB-SubCell"/>
</dbReference>
<dbReference type="CDD" id="cd09254">
    <property type="entry name" value="AP_delta-COPI_MHD"/>
    <property type="match status" value="1"/>
</dbReference>
<dbReference type="GeneID" id="14541356"/>
<evidence type="ECO:0000256" key="5">
    <source>
        <dbReference type="ARBA" id="ARBA00022490"/>
    </source>
</evidence>
<dbReference type="KEGG" id="cot:CORT_0F00460"/>
<evidence type="ECO:0000313" key="16">
    <source>
        <dbReference type="Proteomes" id="UP000005018"/>
    </source>
</evidence>
<feature type="domain" description="MHD" evidence="14">
    <location>
        <begin position="375"/>
        <end position="639"/>
    </location>
</feature>
<evidence type="ECO:0000256" key="9">
    <source>
        <dbReference type="ARBA" id="ARBA00023136"/>
    </source>
</evidence>
<feature type="compositionally biased region" description="Polar residues" evidence="13">
    <location>
        <begin position="279"/>
        <end position="292"/>
    </location>
</feature>
<dbReference type="GO" id="GO:0015031">
    <property type="term" value="P:protein transport"/>
    <property type="evidence" value="ECO:0007669"/>
    <property type="project" value="UniProtKB-KW"/>
</dbReference>
<evidence type="ECO:0000256" key="1">
    <source>
        <dbReference type="ARBA" id="ARBA00004255"/>
    </source>
</evidence>
<evidence type="ECO:0000256" key="10">
    <source>
        <dbReference type="ARBA" id="ARBA00023329"/>
    </source>
</evidence>
<evidence type="ECO:0000256" key="3">
    <source>
        <dbReference type="ARBA" id="ARBA00011775"/>
    </source>
</evidence>
<keyword evidence="7 11" id="KW-0653">Protein transport</keyword>
<keyword evidence="6 11" id="KW-0931">ER-Golgi transport</keyword>
<feature type="compositionally biased region" description="Basic and acidic residues" evidence="13">
    <location>
        <begin position="256"/>
        <end position="270"/>
    </location>
</feature>
<dbReference type="InterPro" id="IPR028565">
    <property type="entry name" value="MHD"/>
</dbReference>
<gene>
    <name evidence="15" type="ORF">CORT_0F00460</name>
</gene>
<evidence type="ECO:0000256" key="8">
    <source>
        <dbReference type="ARBA" id="ARBA00023034"/>
    </source>
</evidence>
<dbReference type="InterPro" id="IPR036168">
    <property type="entry name" value="AP2_Mu_C_sf"/>
</dbReference>
<dbReference type="InterPro" id="IPR011012">
    <property type="entry name" value="Longin-like_dom_sf"/>
</dbReference>